<name>A0A9Q5MZS6_SANBA</name>
<organism evidence="2 3">
    <name type="scientific">Sanghuangporus baumii</name>
    <name type="common">Phellinus baumii</name>
    <dbReference type="NCBI Taxonomy" id="108892"/>
    <lineage>
        <taxon>Eukaryota</taxon>
        <taxon>Fungi</taxon>
        <taxon>Dikarya</taxon>
        <taxon>Basidiomycota</taxon>
        <taxon>Agaricomycotina</taxon>
        <taxon>Agaricomycetes</taxon>
        <taxon>Hymenochaetales</taxon>
        <taxon>Hymenochaetaceae</taxon>
        <taxon>Sanghuangporus</taxon>
    </lineage>
</organism>
<dbReference type="EMBL" id="LNZH02000210">
    <property type="protein sequence ID" value="OCB85320.1"/>
    <property type="molecule type" value="Genomic_DNA"/>
</dbReference>
<reference evidence="2" key="1">
    <citation type="submission" date="2016-06" db="EMBL/GenBank/DDBJ databases">
        <title>Draft Genome sequence of the fungus Inonotus baumii.</title>
        <authorList>
            <person name="Zhu H."/>
            <person name="Lin W."/>
        </authorList>
    </citation>
    <scope>NUCLEOTIDE SEQUENCE</scope>
    <source>
        <strain evidence="2">821</strain>
    </source>
</reference>
<keyword evidence="1" id="KW-1133">Transmembrane helix</keyword>
<gene>
    <name evidence="2" type="ORF">A7U60_g7625</name>
</gene>
<comment type="caution">
    <text evidence="2">The sequence shown here is derived from an EMBL/GenBank/DDBJ whole genome shotgun (WGS) entry which is preliminary data.</text>
</comment>
<feature type="transmembrane region" description="Helical" evidence="1">
    <location>
        <begin position="241"/>
        <end position="259"/>
    </location>
</feature>
<keyword evidence="1" id="KW-0812">Transmembrane</keyword>
<feature type="transmembrane region" description="Helical" evidence="1">
    <location>
        <begin position="168"/>
        <end position="193"/>
    </location>
</feature>
<keyword evidence="1" id="KW-0472">Membrane</keyword>
<proteinExistence type="predicted"/>
<feature type="transmembrane region" description="Helical" evidence="1">
    <location>
        <begin position="32"/>
        <end position="56"/>
    </location>
</feature>
<feature type="transmembrane region" description="Helical" evidence="1">
    <location>
        <begin position="102"/>
        <end position="121"/>
    </location>
</feature>
<sequence>MDADMDPTELEAQIMQDPEQAEEGLCQYEMRLIIWSIALFVSSQTIAVGGASGTMMNFIASASCLQLLVKPLGERRVALTSIAFAMIVSLCDLYFGGITVVFVCYLVTIALGAIIFCLIVANNSRATRRGSNNINIFPVTILIMRQLIENDIVLMDSDSNPTTLHNFQSGIFAASFILSTMALWLQAIGIHPLDPMLRTSYSIAIRERPRAATSILYWGGAILALAYFVISIIISSDGTPIFVKMACAAFGTHIVAGLLKNKIETKDD</sequence>
<evidence type="ECO:0000313" key="3">
    <source>
        <dbReference type="Proteomes" id="UP000757232"/>
    </source>
</evidence>
<keyword evidence="3" id="KW-1185">Reference proteome</keyword>
<evidence type="ECO:0000313" key="2">
    <source>
        <dbReference type="EMBL" id="OCB85320.1"/>
    </source>
</evidence>
<protein>
    <submittedName>
        <fullName evidence="2">Uncharacterized protein</fullName>
    </submittedName>
</protein>
<dbReference type="Proteomes" id="UP000757232">
    <property type="component" value="Unassembled WGS sequence"/>
</dbReference>
<dbReference type="AlphaFoldDB" id="A0A9Q5MZS6"/>
<feature type="transmembrane region" description="Helical" evidence="1">
    <location>
        <begin position="214"/>
        <end position="235"/>
    </location>
</feature>
<feature type="transmembrane region" description="Helical" evidence="1">
    <location>
        <begin position="133"/>
        <end position="148"/>
    </location>
</feature>
<feature type="transmembrane region" description="Helical" evidence="1">
    <location>
        <begin position="77"/>
        <end position="96"/>
    </location>
</feature>
<accession>A0A9Q5MZS6</accession>
<evidence type="ECO:0000256" key="1">
    <source>
        <dbReference type="SAM" id="Phobius"/>
    </source>
</evidence>